<dbReference type="EMBL" id="JANBOJ010000031">
    <property type="protein sequence ID" value="KAJ1724435.1"/>
    <property type="molecule type" value="Genomic_DNA"/>
</dbReference>
<evidence type="ECO:0000256" key="7">
    <source>
        <dbReference type="ARBA" id="ARBA00023596"/>
    </source>
</evidence>
<dbReference type="PROSITE" id="PS00107">
    <property type="entry name" value="PROTEIN_KINASE_ATP"/>
    <property type="match status" value="1"/>
</dbReference>
<dbReference type="FunFam" id="1.10.510.10:FF:000078">
    <property type="entry name" value="Serine/threonine-protein kinase PRP4 homolog"/>
    <property type="match status" value="1"/>
</dbReference>
<keyword evidence="4 8" id="KW-0547">Nucleotide-binding</keyword>
<dbReference type="InterPro" id="IPR000719">
    <property type="entry name" value="Prot_kinase_dom"/>
</dbReference>
<feature type="compositionally biased region" description="Basic and acidic residues" evidence="9">
    <location>
        <begin position="7"/>
        <end position="19"/>
    </location>
</feature>
<dbReference type="SMART" id="SM00220">
    <property type="entry name" value="S_TKc"/>
    <property type="match status" value="1"/>
</dbReference>
<name>A0A9W8CSB5_9FUNG</name>
<protein>
    <recommendedName>
        <fullName evidence="1">non-specific serine/threonine protein kinase</fullName>
        <ecNumber evidence="1">2.7.11.1</ecNumber>
    </recommendedName>
</protein>
<evidence type="ECO:0000256" key="8">
    <source>
        <dbReference type="PROSITE-ProRule" id="PRU10141"/>
    </source>
</evidence>
<dbReference type="PANTHER" id="PTHR24058">
    <property type="entry name" value="DUAL SPECIFICITY PROTEIN KINASE"/>
    <property type="match status" value="1"/>
</dbReference>
<reference evidence="11" key="1">
    <citation type="submission" date="2022-07" db="EMBL/GenBank/DDBJ databases">
        <title>Phylogenomic reconstructions and comparative analyses of Kickxellomycotina fungi.</title>
        <authorList>
            <person name="Reynolds N.K."/>
            <person name="Stajich J.E."/>
            <person name="Barry K."/>
            <person name="Grigoriev I.V."/>
            <person name="Crous P."/>
            <person name="Smith M.E."/>
        </authorList>
    </citation>
    <scope>NUCLEOTIDE SEQUENCE</scope>
    <source>
        <strain evidence="11">NBRC 32514</strain>
    </source>
</reference>
<evidence type="ECO:0000256" key="3">
    <source>
        <dbReference type="ARBA" id="ARBA00022679"/>
    </source>
</evidence>
<evidence type="ECO:0000259" key="10">
    <source>
        <dbReference type="PROSITE" id="PS50011"/>
    </source>
</evidence>
<keyword evidence="3 11" id="KW-0808">Transferase</keyword>
<feature type="compositionally biased region" description="Basic and acidic residues" evidence="9">
    <location>
        <begin position="48"/>
        <end position="58"/>
    </location>
</feature>
<feature type="compositionally biased region" description="Basic residues" evidence="9">
    <location>
        <begin position="20"/>
        <end position="30"/>
    </location>
</feature>
<evidence type="ECO:0000256" key="2">
    <source>
        <dbReference type="ARBA" id="ARBA00022527"/>
    </source>
</evidence>
<dbReference type="SUPFAM" id="SSF56112">
    <property type="entry name" value="Protein kinase-like (PK-like)"/>
    <property type="match status" value="1"/>
</dbReference>
<keyword evidence="12" id="KW-1185">Reference proteome</keyword>
<dbReference type="OrthoDB" id="9332038at2759"/>
<dbReference type="PROSITE" id="PS50011">
    <property type="entry name" value="PROTEIN_KINASE_DOM"/>
    <property type="match status" value="1"/>
</dbReference>
<feature type="region of interest" description="Disordered" evidence="9">
    <location>
        <begin position="83"/>
        <end position="109"/>
    </location>
</feature>
<dbReference type="Pfam" id="PF00069">
    <property type="entry name" value="Pkinase"/>
    <property type="match status" value="1"/>
</dbReference>
<dbReference type="GO" id="GO:0004674">
    <property type="term" value="F:protein serine/threonine kinase activity"/>
    <property type="evidence" value="ECO:0007669"/>
    <property type="project" value="UniProtKB-KW"/>
</dbReference>
<comment type="similarity">
    <text evidence="7">Belongs to the protein kinase superfamily. CMGC Ser/Thr protein kinase family.</text>
</comment>
<evidence type="ECO:0000256" key="1">
    <source>
        <dbReference type="ARBA" id="ARBA00012513"/>
    </source>
</evidence>
<dbReference type="Proteomes" id="UP001149813">
    <property type="component" value="Unassembled WGS sequence"/>
</dbReference>
<dbReference type="GO" id="GO:0005524">
    <property type="term" value="F:ATP binding"/>
    <property type="evidence" value="ECO:0007669"/>
    <property type="project" value="UniProtKB-UniRule"/>
</dbReference>
<dbReference type="PROSITE" id="PS00108">
    <property type="entry name" value="PROTEIN_KINASE_ST"/>
    <property type="match status" value="1"/>
</dbReference>
<evidence type="ECO:0000256" key="9">
    <source>
        <dbReference type="SAM" id="MobiDB-lite"/>
    </source>
</evidence>
<dbReference type="GO" id="GO:1990904">
    <property type="term" value="C:ribonucleoprotein complex"/>
    <property type="evidence" value="ECO:0007669"/>
    <property type="project" value="UniProtKB-KW"/>
</dbReference>
<keyword evidence="11" id="KW-0687">Ribonucleoprotein</keyword>
<sequence length="555" mass="62055">MHSSRHARAEDGELVEHRSDARRRRGRSRSPARQTKEKAPSPTVNRQRASDKPPKYEEYNLSIDRDDDVEVRRLREERRRLREQIIQKHESQNKSAQSPKDRTNSEQLPAFDLEKKGDIEDEKGVLAADYNPNADPDADDVRHRIAAAKTTDAPVSTATEQPVAAADGDGDDEFDMFADDDTLPAVPQAVSGKLASGTSASLAMADSWDDPEGYYRTVIGELLDDRYLVQSILGQGVFSSVVKALDKHENTQVAVKIIRQNEAMYRAGVKEQRILERLQSADPEGKMHVVGFLRSFVHRGHMCLCFELMSLDLRQIVRKYGRNSGLSLQAVQVYGAHLLLALDLLRRCQVVHGDIKPDNCFVSDERNNVKLGDLGSACDVAECEVTAYLVSRYYRAPEIILGMAYDQAIDMWSLGVTLFELYTGHIMFPGRNNNHMLRLMMEARGPFSNRMLRKGQLWQQHFEDNGGGVMDLVVRPGANAGAAAAGADMVQRVKVARPTRDIKSRVLQATPPGSSTKDVELATRLASLLERCLELNPEKRITPAEALRHPFFAQA</sequence>
<feature type="compositionally biased region" description="Basic and acidic residues" evidence="9">
    <location>
        <begin position="83"/>
        <end position="92"/>
    </location>
</feature>
<evidence type="ECO:0000313" key="12">
    <source>
        <dbReference type="Proteomes" id="UP001149813"/>
    </source>
</evidence>
<keyword evidence="6 8" id="KW-0067">ATP-binding</keyword>
<feature type="region of interest" description="Disordered" evidence="9">
    <location>
        <begin position="1"/>
        <end position="71"/>
    </location>
</feature>
<dbReference type="AlphaFoldDB" id="A0A9W8CSB5"/>
<comment type="caution">
    <text evidence="11">The sequence shown here is derived from an EMBL/GenBank/DDBJ whole genome shotgun (WGS) entry which is preliminary data.</text>
</comment>
<dbReference type="InterPro" id="IPR050494">
    <property type="entry name" value="Ser_Thr_dual-spec_kinase"/>
</dbReference>
<organism evidence="11 12">
    <name type="scientific">Coemansia erecta</name>
    <dbReference type="NCBI Taxonomy" id="147472"/>
    <lineage>
        <taxon>Eukaryota</taxon>
        <taxon>Fungi</taxon>
        <taxon>Fungi incertae sedis</taxon>
        <taxon>Zoopagomycota</taxon>
        <taxon>Kickxellomycotina</taxon>
        <taxon>Kickxellomycetes</taxon>
        <taxon>Kickxellales</taxon>
        <taxon>Kickxellaceae</taxon>
        <taxon>Coemansia</taxon>
    </lineage>
</organism>
<evidence type="ECO:0000256" key="5">
    <source>
        <dbReference type="ARBA" id="ARBA00022777"/>
    </source>
</evidence>
<feature type="domain" description="Protein kinase" evidence="10">
    <location>
        <begin position="227"/>
        <end position="552"/>
    </location>
</feature>
<accession>A0A9W8CSB5</accession>
<dbReference type="InterPro" id="IPR017441">
    <property type="entry name" value="Protein_kinase_ATP_BS"/>
</dbReference>
<evidence type="ECO:0000256" key="6">
    <source>
        <dbReference type="ARBA" id="ARBA00022840"/>
    </source>
</evidence>
<evidence type="ECO:0000256" key="4">
    <source>
        <dbReference type="ARBA" id="ARBA00022741"/>
    </source>
</evidence>
<dbReference type="EC" id="2.7.11.1" evidence="1"/>
<keyword evidence="2" id="KW-0723">Serine/threonine-protein kinase</keyword>
<proteinExistence type="inferred from homology"/>
<dbReference type="Gene3D" id="1.10.510.10">
    <property type="entry name" value="Transferase(Phosphotransferase) domain 1"/>
    <property type="match status" value="1"/>
</dbReference>
<gene>
    <name evidence="11" type="primary">PRP4</name>
    <name evidence="11" type="ORF">LPJ53_001276</name>
</gene>
<feature type="binding site" evidence="8">
    <location>
        <position position="256"/>
    </location>
    <ligand>
        <name>ATP</name>
        <dbReference type="ChEBI" id="CHEBI:30616"/>
    </ligand>
</feature>
<evidence type="ECO:0000313" key="11">
    <source>
        <dbReference type="EMBL" id="KAJ1724435.1"/>
    </source>
</evidence>
<dbReference type="PANTHER" id="PTHR24058:SF103">
    <property type="entry name" value="SERINE_THREONINE-PROTEIN KINASE PRP4 HOMOLOG"/>
    <property type="match status" value="1"/>
</dbReference>
<dbReference type="InterPro" id="IPR008271">
    <property type="entry name" value="Ser/Thr_kinase_AS"/>
</dbReference>
<dbReference type="InterPro" id="IPR011009">
    <property type="entry name" value="Kinase-like_dom_sf"/>
</dbReference>
<dbReference type="Gene3D" id="3.30.200.20">
    <property type="entry name" value="Phosphorylase Kinase, domain 1"/>
    <property type="match status" value="1"/>
</dbReference>
<keyword evidence="5" id="KW-0418">Kinase</keyword>